<dbReference type="CDD" id="cd00130">
    <property type="entry name" value="PAS"/>
    <property type="match status" value="2"/>
</dbReference>
<feature type="domain" description="PAS" evidence="1">
    <location>
        <begin position="173"/>
        <end position="219"/>
    </location>
</feature>
<evidence type="ECO:0000313" key="3">
    <source>
        <dbReference type="Proteomes" id="UP001479436"/>
    </source>
</evidence>
<feature type="domain" description="PAS" evidence="1">
    <location>
        <begin position="1"/>
        <end position="51"/>
    </location>
</feature>
<organism evidence="2 3">
    <name type="scientific">Basidiobolus ranarum</name>
    <dbReference type="NCBI Taxonomy" id="34480"/>
    <lineage>
        <taxon>Eukaryota</taxon>
        <taxon>Fungi</taxon>
        <taxon>Fungi incertae sedis</taxon>
        <taxon>Zoopagomycota</taxon>
        <taxon>Entomophthoromycotina</taxon>
        <taxon>Basidiobolomycetes</taxon>
        <taxon>Basidiobolales</taxon>
        <taxon>Basidiobolaceae</taxon>
        <taxon>Basidiobolus</taxon>
    </lineage>
</organism>
<dbReference type="PROSITE" id="PS50112">
    <property type="entry name" value="PAS"/>
    <property type="match status" value="2"/>
</dbReference>
<dbReference type="SUPFAM" id="SSF55785">
    <property type="entry name" value="PYP-like sensor domain (PAS domain)"/>
    <property type="match status" value="2"/>
</dbReference>
<dbReference type="Pfam" id="PF08447">
    <property type="entry name" value="PAS_3"/>
    <property type="match status" value="1"/>
</dbReference>
<dbReference type="Gene3D" id="3.30.450.20">
    <property type="entry name" value="PAS domain"/>
    <property type="match status" value="2"/>
</dbReference>
<accession>A0ABR2W201</accession>
<comment type="caution">
    <text evidence="2">The sequence shown here is derived from an EMBL/GenBank/DDBJ whole genome shotgun (WGS) entry which is preliminary data.</text>
</comment>
<gene>
    <name evidence="2" type="ORF">K7432_006203</name>
</gene>
<dbReference type="Proteomes" id="UP001479436">
    <property type="component" value="Unassembled WGS sequence"/>
</dbReference>
<dbReference type="InterPro" id="IPR035965">
    <property type="entry name" value="PAS-like_dom_sf"/>
</dbReference>
<protein>
    <recommendedName>
        <fullName evidence="1">PAS domain-containing protein</fullName>
    </recommendedName>
</protein>
<dbReference type="InterPro" id="IPR000014">
    <property type="entry name" value="PAS"/>
</dbReference>
<name>A0ABR2W201_9FUNG</name>
<dbReference type="EMBL" id="JASJQH010007142">
    <property type="protein sequence ID" value="KAK9717446.1"/>
    <property type="molecule type" value="Genomic_DNA"/>
</dbReference>
<keyword evidence="3" id="KW-1185">Reference proteome</keyword>
<evidence type="ECO:0000259" key="1">
    <source>
        <dbReference type="PROSITE" id="PS50112"/>
    </source>
</evidence>
<dbReference type="NCBIfam" id="TIGR00229">
    <property type="entry name" value="sensory_box"/>
    <property type="match status" value="1"/>
</dbReference>
<evidence type="ECO:0000313" key="2">
    <source>
        <dbReference type="EMBL" id="KAK9717446.1"/>
    </source>
</evidence>
<dbReference type="InterPro" id="IPR013655">
    <property type="entry name" value="PAS_fold_3"/>
</dbReference>
<sequence length="289" mass="33466">MATTPVPDFFAFIEQNMEPRFLYISNGITELLGYRPDELVGQKFIDYCHPDQAVSMRLFSVYTLVRDIFLSGSTFHIKHKNGTWVNVEAMGCCCYTKRVIRIVPVDQFKPHKKVDEWFEFSLRGDVSVKNWRQSHEILLNELQQRLMRNVDIPINPEPRVCFVLERSKDHPVIMYASPSAEFLLGVQSGELTSNQLTAYLHPDELPTLVDRMKQVQDDATVSMTVLHFFSPTLTWVKLDAVFWATQESLLLVVRSYKPKTHQRPWRFLLDSGTDTTSDAELLEFATEIE</sequence>
<reference evidence="2 3" key="1">
    <citation type="submission" date="2023-04" db="EMBL/GenBank/DDBJ databases">
        <title>Genome of Basidiobolus ranarum AG-B5.</title>
        <authorList>
            <person name="Stajich J.E."/>
            <person name="Carter-House D."/>
            <person name="Gryganskyi A."/>
        </authorList>
    </citation>
    <scope>NUCLEOTIDE SEQUENCE [LARGE SCALE GENOMIC DNA]</scope>
    <source>
        <strain evidence="2 3">AG-B5</strain>
    </source>
</reference>
<proteinExistence type="predicted"/>